<dbReference type="Proteomes" id="UP000289794">
    <property type="component" value="Chromosome"/>
</dbReference>
<dbReference type="AlphaFoldDB" id="A0A4P6M3K4"/>
<sequence length="213" mass="23267">MKIALINGSPKRKDSASGLILKELQGLIPSENEIINLHFTKKQPGSSDLELLQDCSIMVFAFPLYVDSLPSHLLSCLVRLEEYLKHAAFSKDCTVYAIANCGFYEGSQNALALDIMENWCSKAGVIWGGGLGIGAGGMIPVISGIAAGKGPKKNFSGALNTLSDRILCHEIGENICFSPNFPRFLYKMAGEMGWRQAVKNNGLTRRDLWNKQV</sequence>
<dbReference type="RefSeq" id="WP_130181539.1">
    <property type="nucleotide sequence ID" value="NZ_CP035945.1"/>
</dbReference>
<evidence type="ECO:0008006" key="3">
    <source>
        <dbReference type="Google" id="ProtNLM"/>
    </source>
</evidence>
<evidence type="ECO:0000313" key="1">
    <source>
        <dbReference type="EMBL" id="QBE97937.1"/>
    </source>
</evidence>
<dbReference type="EMBL" id="CP035945">
    <property type="protein sequence ID" value="QBE97937.1"/>
    <property type="molecule type" value="Genomic_DNA"/>
</dbReference>
<proteinExistence type="predicted"/>
<accession>A0A4P6M3K4</accession>
<reference evidence="1 2" key="1">
    <citation type="submission" date="2019-01" db="EMBL/GenBank/DDBJ databases">
        <title>PMF-metabolizing Aryl O-demethylase.</title>
        <authorList>
            <person name="Kim M."/>
        </authorList>
    </citation>
    <scope>NUCLEOTIDE SEQUENCE [LARGE SCALE GENOMIC DNA]</scope>
    <source>
        <strain evidence="1 2">PMF1</strain>
    </source>
</reference>
<evidence type="ECO:0000313" key="2">
    <source>
        <dbReference type="Proteomes" id="UP000289794"/>
    </source>
</evidence>
<dbReference type="InterPro" id="IPR029039">
    <property type="entry name" value="Flavoprotein-like_sf"/>
</dbReference>
<gene>
    <name evidence="1" type="ORF">PMF13cell1_03500</name>
</gene>
<dbReference type="SUPFAM" id="SSF52218">
    <property type="entry name" value="Flavoproteins"/>
    <property type="match status" value="1"/>
</dbReference>
<dbReference type="KEGG" id="bpro:PMF13cell1_03500"/>
<organism evidence="1 2">
    <name type="scientific">Blautia producta</name>
    <dbReference type="NCBI Taxonomy" id="33035"/>
    <lineage>
        <taxon>Bacteria</taxon>
        <taxon>Bacillati</taxon>
        <taxon>Bacillota</taxon>
        <taxon>Clostridia</taxon>
        <taxon>Lachnospirales</taxon>
        <taxon>Lachnospiraceae</taxon>
        <taxon>Blautia</taxon>
    </lineage>
</organism>
<dbReference type="Gene3D" id="3.40.50.360">
    <property type="match status" value="1"/>
</dbReference>
<name>A0A4P6M3K4_9FIRM</name>
<protein>
    <recommendedName>
        <fullName evidence="3">NADPH-dependent FMN reductase-like domain-containing protein</fullName>
    </recommendedName>
</protein>